<accession>G9ZHA4</accession>
<proteinExistence type="predicted"/>
<reference evidence="2 3" key="1">
    <citation type="submission" date="2011-08" db="EMBL/GenBank/DDBJ databases">
        <authorList>
            <person name="Weinstock G."/>
            <person name="Sodergren E."/>
            <person name="Clifton S."/>
            <person name="Fulton L."/>
            <person name="Fulton B."/>
            <person name="Courtney L."/>
            <person name="Fronick C."/>
            <person name="Harrison M."/>
            <person name="Strong C."/>
            <person name="Farmer C."/>
            <person name="Delahaunty K."/>
            <person name="Markovic C."/>
            <person name="Hall O."/>
            <person name="Minx P."/>
            <person name="Tomlinson C."/>
            <person name="Mitreva M."/>
            <person name="Hou S."/>
            <person name="Chen J."/>
            <person name="Wollam A."/>
            <person name="Pepin K.H."/>
            <person name="Johnson M."/>
            <person name="Bhonagiri V."/>
            <person name="Zhang X."/>
            <person name="Suruliraj S."/>
            <person name="Warren W."/>
            <person name="Chinwalla A."/>
            <person name="Mardis E.R."/>
            <person name="Wilson R.K."/>
        </authorList>
    </citation>
    <scope>NUCLEOTIDE SEQUENCE [LARGE SCALE GENOMIC DNA]</scope>
    <source>
        <strain evidence="2 3">F0432</strain>
    </source>
</reference>
<organism evidence="2 3">
    <name type="scientific">Cardiobacterium valvarum F0432</name>
    <dbReference type="NCBI Taxonomy" id="797473"/>
    <lineage>
        <taxon>Bacteria</taxon>
        <taxon>Pseudomonadati</taxon>
        <taxon>Pseudomonadota</taxon>
        <taxon>Gammaproteobacteria</taxon>
        <taxon>Cardiobacteriales</taxon>
        <taxon>Cardiobacteriaceae</taxon>
        <taxon>Cardiobacterium</taxon>
    </lineage>
</organism>
<comment type="caution">
    <text evidence="2">The sequence shown here is derived from an EMBL/GenBank/DDBJ whole genome shotgun (WGS) entry which is preliminary data.</text>
</comment>
<gene>
    <name evidence="2" type="ORF">HMPREF9080_02162</name>
</gene>
<evidence type="ECO:0000256" key="1">
    <source>
        <dbReference type="SAM" id="MobiDB-lite"/>
    </source>
</evidence>
<feature type="compositionally biased region" description="Basic and acidic residues" evidence="1">
    <location>
        <begin position="85"/>
        <end position="103"/>
    </location>
</feature>
<dbReference type="Proteomes" id="UP000004750">
    <property type="component" value="Unassembled WGS sequence"/>
</dbReference>
<dbReference type="AlphaFoldDB" id="G9ZHA4"/>
<feature type="region of interest" description="Disordered" evidence="1">
    <location>
        <begin position="85"/>
        <end position="110"/>
    </location>
</feature>
<dbReference type="HOGENOM" id="CLU_2166441_0_0_6"/>
<evidence type="ECO:0000313" key="2">
    <source>
        <dbReference type="EMBL" id="EHM52752.1"/>
    </source>
</evidence>
<name>G9ZHA4_9GAMM</name>
<evidence type="ECO:0000313" key="3">
    <source>
        <dbReference type="Proteomes" id="UP000004750"/>
    </source>
</evidence>
<dbReference type="STRING" id="797473.HMPREF9080_02162"/>
<dbReference type="EMBL" id="AGCM01000124">
    <property type="protein sequence ID" value="EHM52752.1"/>
    <property type="molecule type" value="Genomic_DNA"/>
</dbReference>
<protein>
    <submittedName>
        <fullName evidence="2">Uncharacterized protein</fullName>
    </submittedName>
</protein>
<sequence>MRGGHGAAAVVDDDVGVFEVVAVELGEFAEAVDEDAFDAFGVAFFVVGVEDFEVAAGPEGLIKFAVLAAQADELDVFFAGQVEGAKEHQEEDGHDDFDRHAGVADEMGDG</sequence>